<reference evidence="2 3" key="1">
    <citation type="submission" date="2018-11" db="EMBL/GenBank/DDBJ databases">
        <title>Complete genome sequencing of the Actinobacteria Serinibacter sp. K3-2.</title>
        <authorList>
            <person name="Rakitin A.L."/>
            <person name="Beletsky A.V."/>
            <person name="Mardanov A.V."/>
            <person name="Ravin N.V."/>
            <person name="Gromova A.S."/>
            <person name="Filippova S.N."/>
            <person name="Gal'Chenko V.F."/>
        </authorList>
    </citation>
    <scope>NUCLEOTIDE SEQUENCE [LARGE SCALE GENOMIC DNA]</scope>
    <source>
        <strain evidence="2 3">K3-2</strain>
    </source>
</reference>
<evidence type="ECO:0000256" key="1">
    <source>
        <dbReference type="SAM" id="MobiDB-lite"/>
    </source>
</evidence>
<gene>
    <name evidence="2" type="ORF">SERN_2890</name>
</gene>
<proteinExistence type="predicted"/>
<dbReference type="Proteomes" id="UP000297318">
    <property type="component" value="Unassembled WGS sequence"/>
</dbReference>
<comment type="caution">
    <text evidence="2">The sequence shown here is derived from an EMBL/GenBank/DDBJ whole genome shotgun (WGS) entry which is preliminary data.</text>
</comment>
<evidence type="ECO:0000313" key="2">
    <source>
        <dbReference type="EMBL" id="TGO03878.1"/>
    </source>
</evidence>
<accession>A0A4Z1DYH4</accession>
<feature type="region of interest" description="Disordered" evidence="1">
    <location>
        <begin position="431"/>
        <end position="500"/>
    </location>
</feature>
<organism evidence="2 3">
    <name type="scientific">Serinibacter arcticus</name>
    <dbReference type="NCBI Taxonomy" id="1655435"/>
    <lineage>
        <taxon>Bacteria</taxon>
        <taxon>Bacillati</taxon>
        <taxon>Actinomycetota</taxon>
        <taxon>Actinomycetes</taxon>
        <taxon>Micrococcales</taxon>
        <taxon>Beutenbergiaceae</taxon>
        <taxon>Serinibacter</taxon>
    </lineage>
</organism>
<dbReference type="AlphaFoldDB" id="A0A4Z1DYH4"/>
<dbReference type="RefSeq" id="WP_135850900.1">
    <property type="nucleotide sequence ID" value="NZ_RHPJ01000005.1"/>
</dbReference>
<feature type="compositionally biased region" description="Polar residues" evidence="1">
    <location>
        <begin position="75"/>
        <end position="89"/>
    </location>
</feature>
<name>A0A4Z1DYH4_9MICO</name>
<feature type="compositionally biased region" description="Pro residues" evidence="1">
    <location>
        <begin position="434"/>
        <end position="471"/>
    </location>
</feature>
<protein>
    <submittedName>
        <fullName evidence="2">Cna B domain protein</fullName>
    </submittedName>
</protein>
<dbReference type="GO" id="GO:0005975">
    <property type="term" value="P:carbohydrate metabolic process"/>
    <property type="evidence" value="ECO:0007669"/>
    <property type="project" value="UniProtKB-ARBA"/>
</dbReference>
<dbReference type="EMBL" id="RHPJ01000005">
    <property type="protein sequence ID" value="TGO03878.1"/>
    <property type="molecule type" value="Genomic_DNA"/>
</dbReference>
<dbReference type="OrthoDB" id="5137684at2"/>
<evidence type="ECO:0000313" key="3">
    <source>
        <dbReference type="Proteomes" id="UP000297318"/>
    </source>
</evidence>
<sequence length="530" mass="53000">MRPDHPRPTRSHRLRRRLTATLVPLGAIGLLLGAGAPASAATAGWAQWGPLTGDGGAYASTVQLPAAGFPAATMTSTSRSDAQLPSGATTFLRPATPPGAVYGTSRGSRYVTLRPVQDNPSVPSVTTYTFAAPTPQAGWTFVLGDIDADQVTVSATTPDGAAVAPEVVDRWFQGAFNSTPSGTDVPTWDAATATLTGNALAQDTAGASGWFEPDVSLATLSFTFAARSGFPVYQTWFASRAQEVGGTLTDVSADGTCGVDGAALTLSSPAGQVATATAAADGTYSFGDVAMRSDWAITVTPPAGCAVVGDAAIAVDSTGDEGDDASRGDASLDAVAVAEVAVGGSVVDGDGAPLPSVDVTVTRPDGSTAIDETDADGAWVVPENPVGEGYAVEVELPQGYTPGPDGAVREGLTLTEAGLPPLDFVLIADAVPEPTDPPAPPTDPPTPTDPPSPTDPPTSPPPTAGPAPSDPPTASASPTPPPSRSGGTGGRLPATGADGDALPWAAGLVAAGSALLTVATLRRHRDARRS</sequence>
<dbReference type="SUPFAM" id="SSF49478">
    <property type="entry name" value="Cna protein B-type domain"/>
    <property type="match status" value="1"/>
</dbReference>
<dbReference type="Gene3D" id="2.60.40.10">
    <property type="entry name" value="Immunoglobulins"/>
    <property type="match status" value="2"/>
</dbReference>
<keyword evidence="3" id="KW-1185">Reference proteome</keyword>
<dbReference type="InterPro" id="IPR013783">
    <property type="entry name" value="Ig-like_fold"/>
</dbReference>
<feature type="region of interest" description="Disordered" evidence="1">
    <location>
        <begin position="75"/>
        <end position="99"/>
    </location>
</feature>